<feature type="compositionally biased region" description="Basic and acidic residues" evidence="1">
    <location>
        <begin position="603"/>
        <end position="617"/>
    </location>
</feature>
<sequence length="962" mass="101686">MTLPARPDKGPHLKLTLLHTATRHGASLSRAHAHNFEMATMSGLQPSGIVSSNTSSFGQFRLTTFVDAHPNPASTNTGGVVANAPDNSAAASLPPQSSAMAANTPSSDAPTQLLRPSSNPSPNPSASPLAPTTSTPSSTTHAAPSPARRAPGFGVLDLTAPSTERSGKLGAHRDGRVRNPVPRKLKGKTDQRNGNFAVMHMDMSGSSGGGRMVPRGEAAQRASENTAKAARSMLQDSYRMKRRRVEGGEPAVVQQQQAYVVPSEPAPVVQQPVHRTQPMSAEETKYEQARLLTLLRSISPLAVVDQMCKALAFFGGIPGAPAPEDEAFPASEDANGSGALFVGWLSEIFPELERKVWRSSVGGGGARGKRPRGRPKGSKASKVRKDKGIKKGPKDGGREGEGGAGAEVRAVSVVDEDEDADADGADDEWVDIGESESILHDKGSGQTGANASGAFVPVNSTGTGIIELEPEESNEPEPLDPPATANIGKRRPGRPRGSRNRPKEKDAEGNEVPAVEVFSLNQSSAASTSSPVMTMQSANSQTPTSQPKRKAGRPPGSKTKPKETPILPTSVSPTLARSNRAAVSQTATPTNNIAAAVPQGLSAEERAVLEAYRKSKTSETPVPAPTAKPVEKRKRGPRKSSNGFTVEDAVTVPAPPILPPQSTITPPVAPQPNEPSRANSQQATPKSASAGPAAKRHRKSKDLTTATSKTSVAQDTTILKSTPTPTPASAPVARAIPVTSSQRPVSVPSTTVFSSLPVASEQIITRAPAQGLQAHYNHFTSIQQQQQQQAQAQAQKQQQQQQHQQQQQQQQPQQLDPRHDPHLLTRTSPLQTPFYQPHHPQPQPQARHIPTPSPSHFTHYQPQQAARTYHSGTNQSAMDPYRAAAAAGQQQQQQQHATFSPRQQNPNQQQQQFAHYTEASFIDLPALEEGGTGEGGYGAGGRANGQVQGQGGFGGGGMGKWV</sequence>
<dbReference type="Proteomes" id="UP000091956">
    <property type="component" value="Unassembled WGS sequence"/>
</dbReference>
<reference evidence="2 3" key="1">
    <citation type="submission" date="2016-03" db="EMBL/GenBank/DDBJ databases">
        <title>Comparative genomics of Pseudogymnoascus destructans, the fungus causing white-nose syndrome of bats.</title>
        <authorList>
            <person name="Palmer J.M."/>
            <person name="Drees K.P."/>
            <person name="Foster J.T."/>
            <person name="Lindner D.L."/>
        </authorList>
    </citation>
    <scope>NUCLEOTIDE SEQUENCE [LARGE SCALE GENOMIC DNA]</scope>
    <source>
        <strain evidence="2 3">UAMH 10579</strain>
    </source>
</reference>
<feature type="compositionally biased region" description="Low complexity" evidence="1">
    <location>
        <begin position="883"/>
        <end position="912"/>
    </location>
</feature>
<evidence type="ECO:0000313" key="2">
    <source>
        <dbReference type="EMBL" id="OBT95603.1"/>
    </source>
</evidence>
<evidence type="ECO:0008006" key="4">
    <source>
        <dbReference type="Google" id="ProtNLM"/>
    </source>
</evidence>
<dbReference type="RefSeq" id="XP_018129336.1">
    <property type="nucleotide sequence ID" value="XM_018275331.1"/>
</dbReference>
<dbReference type="GeneID" id="28839259"/>
<evidence type="ECO:0000313" key="3">
    <source>
        <dbReference type="Proteomes" id="UP000091956"/>
    </source>
</evidence>
<accession>A0A1B8GIB9</accession>
<evidence type="ECO:0000256" key="1">
    <source>
        <dbReference type="SAM" id="MobiDB-lite"/>
    </source>
</evidence>
<protein>
    <recommendedName>
        <fullName evidence="4">DNA binding</fullName>
    </recommendedName>
</protein>
<dbReference type="AlphaFoldDB" id="A0A1B8GIB9"/>
<feature type="compositionally biased region" description="Polar residues" evidence="1">
    <location>
        <begin position="531"/>
        <end position="546"/>
    </location>
</feature>
<keyword evidence="3" id="KW-1185">Reference proteome</keyword>
<feature type="compositionally biased region" description="Basic and acidic residues" evidence="1">
    <location>
        <begin position="165"/>
        <end position="177"/>
    </location>
</feature>
<dbReference type="EMBL" id="KV460234">
    <property type="protein sequence ID" value="OBT95603.1"/>
    <property type="molecule type" value="Genomic_DNA"/>
</dbReference>
<feature type="compositionally biased region" description="Acidic residues" evidence="1">
    <location>
        <begin position="468"/>
        <end position="478"/>
    </location>
</feature>
<name>A0A1B8GIB9_9PEZI</name>
<feature type="compositionally biased region" description="Polar residues" evidence="1">
    <location>
        <begin position="825"/>
        <end position="834"/>
    </location>
</feature>
<organism evidence="2 3">
    <name type="scientific">Pseudogymnoascus verrucosus</name>
    <dbReference type="NCBI Taxonomy" id="342668"/>
    <lineage>
        <taxon>Eukaryota</taxon>
        <taxon>Fungi</taxon>
        <taxon>Dikarya</taxon>
        <taxon>Ascomycota</taxon>
        <taxon>Pezizomycotina</taxon>
        <taxon>Leotiomycetes</taxon>
        <taxon>Thelebolales</taxon>
        <taxon>Thelebolaceae</taxon>
        <taxon>Pseudogymnoascus</taxon>
    </lineage>
</organism>
<feature type="compositionally biased region" description="Polar residues" evidence="1">
    <location>
        <begin position="854"/>
        <end position="877"/>
    </location>
</feature>
<feature type="compositionally biased region" description="Polar residues" evidence="1">
    <location>
        <begin position="674"/>
        <end position="687"/>
    </location>
</feature>
<feature type="compositionally biased region" description="Gly residues" evidence="1">
    <location>
        <begin position="930"/>
        <end position="962"/>
    </location>
</feature>
<feature type="region of interest" description="Disordered" evidence="1">
    <location>
        <begin position="76"/>
        <end position="190"/>
    </location>
</feature>
<feature type="compositionally biased region" description="Basic residues" evidence="1">
    <location>
        <begin position="488"/>
        <end position="500"/>
    </location>
</feature>
<feature type="compositionally biased region" description="Basic and acidic residues" evidence="1">
    <location>
        <begin position="392"/>
        <end position="401"/>
    </location>
</feature>
<gene>
    <name evidence="2" type="ORF">VE01_05873</name>
</gene>
<dbReference type="SMART" id="SM00384">
    <property type="entry name" value="AT_hook"/>
    <property type="match status" value="4"/>
</dbReference>
<feature type="compositionally biased region" description="Low complexity" evidence="1">
    <location>
        <begin position="793"/>
        <end position="814"/>
    </location>
</feature>
<feature type="compositionally biased region" description="Low complexity" evidence="1">
    <location>
        <begin position="721"/>
        <end position="731"/>
    </location>
</feature>
<feature type="compositionally biased region" description="Polar residues" evidence="1">
    <location>
        <begin position="567"/>
        <end position="593"/>
    </location>
</feature>
<dbReference type="InterPro" id="IPR017956">
    <property type="entry name" value="AT_hook_DNA-bd_motif"/>
</dbReference>
<feature type="compositionally biased region" description="Low complexity" evidence="1">
    <location>
        <begin position="126"/>
        <end position="147"/>
    </location>
</feature>
<feature type="region of interest" description="Disordered" evidence="1">
    <location>
        <begin position="793"/>
        <end position="912"/>
    </location>
</feature>
<feature type="compositionally biased region" description="Polar residues" evidence="1">
    <location>
        <begin position="703"/>
        <end position="720"/>
    </location>
</feature>
<dbReference type="OrthoDB" id="5243398at2759"/>
<reference evidence="3" key="2">
    <citation type="journal article" date="2018" name="Nat. Commun.">
        <title>Extreme sensitivity to ultraviolet light in the fungal pathogen causing white-nose syndrome of bats.</title>
        <authorList>
            <person name="Palmer J.M."/>
            <person name="Drees K.P."/>
            <person name="Foster J.T."/>
            <person name="Lindner D.L."/>
        </authorList>
    </citation>
    <scope>NUCLEOTIDE SEQUENCE [LARGE SCALE GENOMIC DNA]</scope>
    <source>
        <strain evidence="3">UAMH 10579</strain>
    </source>
</reference>
<feature type="region of interest" description="Disordered" evidence="1">
    <location>
        <begin position="927"/>
        <end position="962"/>
    </location>
</feature>
<dbReference type="GO" id="GO:0003677">
    <property type="term" value="F:DNA binding"/>
    <property type="evidence" value="ECO:0007669"/>
    <property type="project" value="InterPro"/>
</dbReference>
<dbReference type="STRING" id="342668.A0A1B8GIB9"/>
<feature type="compositionally biased region" description="Basic residues" evidence="1">
    <location>
        <begin position="367"/>
        <end position="391"/>
    </location>
</feature>
<feature type="compositionally biased region" description="Low complexity" evidence="1">
    <location>
        <begin position="88"/>
        <end position="102"/>
    </location>
</feature>
<proteinExistence type="predicted"/>
<feature type="region of interest" description="Disordered" evidence="1">
    <location>
        <begin position="359"/>
        <end position="748"/>
    </location>
</feature>
<feature type="compositionally biased region" description="Acidic residues" evidence="1">
    <location>
        <begin position="414"/>
        <end position="434"/>
    </location>
</feature>